<dbReference type="Gene3D" id="3.10.129.10">
    <property type="entry name" value="Hotdog Thioesterase"/>
    <property type="match status" value="1"/>
</dbReference>
<proteinExistence type="predicted"/>
<evidence type="ECO:0000313" key="5">
    <source>
        <dbReference type="Proteomes" id="UP000651050"/>
    </source>
</evidence>
<dbReference type="Gene3D" id="3.30.300.30">
    <property type="match status" value="1"/>
</dbReference>
<dbReference type="PANTHER" id="PTHR43767">
    <property type="entry name" value="LONG-CHAIN-FATTY-ACID--COA LIGASE"/>
    <property type="match status" value="1"/>
</dbReference>
<dbReference type="InterPro" id="IPR054545">
    <property type="entry name" value="ApeI-like"/>
</dbReference>
<gene>
    <name evidence="4" type="ORF">I5803_10565</name>
</gene>
<reference evidence="4" key="1">
    <citation type="submission" date="2020-11" db="EMBL/GenBank/DDBJ databases">
        <title>Bacterial whole genome sequence for Caenimonas sp. DR4.4.</title>
        <authorList>
            <person name="Le V."/>
            <person name="Ko S.-R."/>
            <person name="Ahn C.-Y."/>
            <person name="Oh H.-M."/>
        </authorList>
    </citation>
    <scope>NUCLEOTIDE SEQUENCE</scope>
    <source>
        <strain evidence="4">DR4.4</strain>
    </source>
</reference>
<dbReference type="InterPro" id="IPR042099">
    <property type="entry name" value="ANL_N_sf"/>
</dbReference>
<name>A0A931H4I0_9BURK</name>
<dbReference type="EMBL" id="JADWYS010000001">
    <property type="protein sequence ID" value="MBG9388465.1"/>
    <property type="molecule type" value="Genomic_DNA"/>
</dbReference>
<evidence type="ECO:0000313" key="4">
    <source>
        <dbReference type="EMBL" id="MBG9388465.1"/>
    </source>
</evidence>
<dbReference type="Pfam" id="PF22818">
    <property type="entry name" value="ApeI-like"/>
    <property type="match status" value="1"/>
</dbReference>
<dbReference type="RefSeq" id="WP_196986326.1">
    <property type="nucleotide sequence ID" value="NZ_JADWYS010000001.1"/>
</dbReference>
<dbReference type="AlphaFoldDB" id="A0A931H4I0"/>
<dbReference type="GO" id="GO:0016874">
    <property type="term" value="F:ligase activity"/>
    <property type="evidence" value="ECO:0007669"/>
    <property type="project" value="UniProtKB-KW"/>
</dbReference>
<sequence length="572" mass="60652">MDALLDTPLAAAERYLDRTAVTGELAWTWRQVHAESLRLAQRLEAGGIVFNLCASRCAFLIAWLAALRRGCVQMLPPSGGPTDLALLLQSSAAPVIVVDDAGAIDGRWGGMARCLLIDARPESGGAASHPPLAWSPDWDAPQVCLHTSGSTGQPQPQWKSLRQLARGAQVLAERLDGDVAGGLQAVRQLVCSVPPQHMFGLESSVMLPLATGLAVVDAKPLLPGDVRAAFDDAAGLTAWVATPLHLRALAQAAETLPRCAFVLASTMPLAAQLAARCEALTRAPVLEIYGSTETGVVAMRRTAAERRWRPVAGVRIASAAEGSEVWGEHFTSPRQLSDAVAFDADGSFELLGRQGDLIKIAGRRASLTGLNLLLQDMPGVTDGVFYLPQTGSATERLVLIHAGAPLDKSAALRWLRERMDPVFLPRTLIHVERLPRSELGKLPRAALDALHARRNPAHGARAPGSSAPSVLDFAFAVAGDHPCLPGHFPGRPVVPGVLLLDRVFDAVQRRTGRAIARVQRAKFTAALLPDEPAQCHCGIDGARMNFRVTVARGGAPVLVAEGAATLSVETVS</sequence>
<protein>
    <submittedName>
        <fullName evidence="4">Acyl-CoA synthetase</fullName>
    </submittedName>
</protein>
<evidence type="ECO:0000259" key="3">
    <source>
        <dbReference type="Pfam" id="PF22818"/>
    </source>
</evidence>
<organism evidence="4 5">
    <name type="scientific">Caenimonas aquaedulcis</name>
    <dbReference type="NCBI Taxonomy" id="2793270"/>
    <lineage>
        <taxon>Bacteria</taxon>
        <taxon>Pseudomonadati</taxon>
        <taxon>Pseudomonadota</taxon>
        <taxon>Betaproteobacteria</taxon>
        <taxon>Burkholderiales</taxon>
        <taxon>Comamonadaceae</taxon>
        <taxon>Caenimonas</taxon>
    </lineage>
</organism>
<dbReference type="PANTHER" id="PTHR43767:SF8">
    <property type="entry name" value="LONG-CHAIN-FATTY-ACID--COA LIGASE"/>
    <property type="match status" value="1"/>
</dbReference>
<dbReference type="InterPro" id="IPR029069">
    <property type="entry name" value="HotDog_dom_sf"/>
</dbReference>
<accession>A0A931H4I0</accession>
<dbReference type="Pfam" id="PF00501">
    <property type="entry name" value="AMP-binding"/>
    <property type="match status" value="1"/>
</dbReference>
<dbReference type="SUPFAM" id="SSF54637">
    <property type="entry name" value="Thioesterase/thiol ester dehydrase-isomerase"/>
    <property type="match status" value="1"/>
</dbReference>
<dbReference type="SUPFAM" id="SSF56801">
    <property type="entry name" value="Acetyl-CoA synthetase-like"/>
    <property type="match status" value="1"/>
</dbReference>
<keyword evidence="5" id="KW-1185">Reference proteome</keyword>
<feature type="domain" description="AMP-dependent synthetase/ligase" evidence="2">
    <location>
        <begin position="11"/>
        <end position="310"/>
    </location>
</feature>
<dbReference type="InterPro" id="IPR000873">
    <property type="entry name" value="AMP-dep_synth/lig_dom"/>
</dbReference>
<comment type="caution">
    <text evidence="4">The sequence shown here is derived from an EMBL/GenBank/DDBJ whole genome shotgun (WGS) entry which is preliminary data.</text>
</comment>
<dbReference type="InterPro" id="IPR050237">
    <property type="entry name" value="ATP-dep_AMP-bd_enzyme"/>
</dbReference>
<dbReference type="InterPro" id="IPR045851">
    <property type="entry name" value="AMP-bd_C_sf"/>
</dbReference>
<feature type="domain" description="ApeI dehydratase-like" evidence="3">
    <location>
        <begin position="471"/>
        <end position="550"/>
    </location>
</feature>
<evidence type="ECO:0000256" key="1">
    <source>
        <dbReference type="ARBA" id="ARBA00022598"/>
    </source>
</evidence>
<dbReference type="Proteomes" id="UP000651050">
    <property type="component" value="Unassembled WGS sequence"/>
</dbReference>
<keyword evidence="1" id="KW-0436">Ligase</keyword>
<dbReference type="Gene3D" id="3.40.50.12780">
    <property type="entry name" value="N-terminal domain of ligase-like"/>
    <property type="match status" value="1"/>
</dbReference>
<evidence type="ECO:0000259" key="2">
    <source>
        <dbReference type="Pfam" id="PF00501"/>
    </source>
</evidence>